<dbReference type="Pfam" id="PF13519">
    <property type="entry name" value="VWA_2"/>
    <property type="match status" value="1"/>
</dbReference>
<sequence length="2052" mass="223736">MKNLLNRKYVKIALLILIGGILAYGAIWALGGNNKLRSDGTKEATVNNSPVTPGSSGLNETVKDAPRRKAYPIGNWEVAIPYLNPFGSQSNYQSVKLLPNQYQELRYIDTDNRETSRMTSGTAWQMQVEWTDKTVDPFDDLNLYVAELGGEFYRGPDEDKWVIHAADSAGDQWWGVASKNGGGYLLTVYQELKLQQGKTVTFKAEDFKNQEIYFMTTNEGHKYQSIKATLTDGEMQVVGRGVSEQGQYRRDILYTKWMYAYKTKDYMLNDIPQDSSVPILWKVTWRSGSEPGEISFTLDEGEDISPFRDGERLGALRVRGNMLGSIQVAMSPGVTMSHPELNLQGDKTPEGDMLFWLPAGYWNVKATQRGGQTGAIDLNTRMIPVSSGEMTELEIKPLLANSYNNDGLGDSTGDESLLKMETIAEQGEQAKIDFMLLDSRSPKYTPTPADIQILEGGQPGKILKLERLQIPPSVVLALDSSGSMAKSMEQVLESARTFIQGLPENTHIQVIDFDSDARLLPGTGKKEVLESLKQVKAKGNTALYDSVVQGLDLLKEKQRPTMVVFSDGVDSSAEKAGTGSKATKQEVVQAVKASGIPLFTIGFGPDHDSATLLELAGMSEGTYYSAKDAAVLTHVFTSINDRLGNQFELTYERPKEQAPSDAPVISLTMDISGSMDMSPASGEGNYRIDKMKYLFHDFIGQLPENSLMQLISFSAGVSVEQVLTHRKSEVLQSLGNLGVGTGTNILDSVSATYRSLRKVPSDKRVMVYLTDAALDVDSSQKETFEKILTGIKQEGIQVLWVGMGTGEGEEAFKWAADKSGGKYVISEDPQVLAKAFQEALAEVKRKPAEKVALSLAITNDSEQGAVRQYTDSQLVNFPVRLNVNDRITLDTISYEAGKKITQYELATASLVYGQDIPSKDVKIYKRIPLSAKGKNKAAEWNVRELYFLKRLKGVDAPTGKSFAAVDMDIKNIYGEGVPYLIPDFASHFFMNVNESGSYPASTATWLTETPIAPPGEGGITIGTDETKRGMLVFLVPDEKLEQVSLNYYDTTYGHVVLPLVGNPPKQEELAVTKLPTSVTGKLSDTFNLTVKASSDTEKIETVELKRKTSIFKVIEAELQSNVQADLKMDPAQRFYLSVKSGKGPFLIPVNTATALLPYGLLRPVTMGPGSSNKIRFAFQTPNVLKDKPTDLYVDLYGGATVLPIRGKGSDVAGAGSAGSGTDNAAGAAGVAYQGDGVALTVNALARIKSLESGSGDYVVADVTIADTKDGSGTSGFRESLKLVASGGQAGQSADERQELSPDRATDDLLLGIDKDWAVFDGASRRGFLIFALPSKQADLTWELQSDQFGSLKLPVAKDAFQEEGLLVKRVSPELDRKFDIQLSAALTNAIRQHQALAAAQSSANAAQAADLDAGSGPREGVPAPLPTVLGLMQMQSVKTLADFQALINGLKWLPSPDYYYMYRNSPEAVLTQGWGNEGDLANLTGGLLAKLGYGPSLRMVKLTDQGRQALQELGSVDKAEQQFLPAWSYSDEEGRTKVFVVPFMKDLSELSGLVFLPAGQESRSMTPVQGTISVYYKIKPKENKGVNAVAGDVAGALGGGESGGDSGIQEVRVLNTSLDLDLLSKEAVDIRAGGANGLYTAVLENQTVQIVGDQQVDPRKFNVTGVRIEVQLPKKKLVHETKLQEGEEISGVFHTLAVNLPDLSSAATGTVQKAADRAYQAAKRPDDQSTLVWYTRNILYRFIASQTAYEDELAHTLDVTAGRTNQERVIVVTVRAKGGSSQLRTSIDLQQSANMLHRSTKESASAFQIMSGLFASRLEGAVLPGNSADFMEVWSRSPDDTKLILSLPANRKEDLKSMEEKGFPELLLQRAKDSSKAMLIPDQATRIYGENRWAWLEIDPETYETIAVMDTGEHGGFADYLMALEPVSPTGDDYLVFMTGAFIGVSSSVWSVSAFSLMLDNYKQIIREAKKYTYGLGSVLSDFMDNKDLIKLEYYLSPLKLKMADAEFDYLAKHFEEVQIGKEVKGSADIVNFGNGFNAGAAYYFKQAEAAQ</sequence>
<keyword evidence="2" id="KW-1133">Transmembrane helix</keyword>
<protein>
    <submittedName>
        <fullName evidence="4">von Willebrand factor type A domain-containing protein</fullName>
    </submittedName>
</protein>
<organism evidence="4 5">
    <name type="scientific">Cohnella phaseoli</name>
    <dbReference type="NCBI Taxonomy" id="456490"/>
    <lineage>
        <taxon>Bacteria</taxon>
        <taxon>Bacillati</taxon>
        <taxon>Bacillota</taxon>
        <taxon>Bacilli</taxon>
        <taxon>Bacillales</taxon>
        <taxon>Paenibacillaceae</taxon>
        <taxon>Cohnella</taxon>
    </lineage>
</organism>
<evidence type="ECO:0000259" key="3">
    <source>
        <dbReference type="PROSITE" id="PS50234"/>
    </source>
</evidence>
<gene>
    <name evidence="4" type="ORF">DFP98_1628</name>
</gene>
<accession>A0A3D9HQM0</accession>
<dbReference type="CDD" id="cd00198">
    <property type="entry name" value="vWFA"/>
    <property type="match status" value="2"/>
</dbReference>
<evidence type="ECO:0000256" key="2">
    <source>
        <dbReference type="SAM" id="Phobius"/>
    </source>
</evidence>
<evidence type="ECO:0000313" key="4">
    <source>
        <dbReference type="EMBL" id="RED51817.1"/>
    </source>
</evidence>
<dbReference type="InterPro" id="IPR002035">
    <property type="entry name" value="VWF_A"/>
</dbReference>
<comment type="caution">
    <text evidence="4">The sequence shown here is derived from an EMBL/GenBank/DDBJ whole genome shotgun (WGS) entry which is preliminary data.</text>
</comment>
<dbReference type="SUPFAM" id="SSF53300">
    <property type="entry name" value="vWA-like"/>
    <property type="match status" value="2"/>
</dbReference>
<dbReference type="Pfam" id="PF00092">
    <property type="entry name" value="VWA"/>
    <property type="match status" value="1"/>
</dbReference>
<dbReference type="SMART" id="SM00327">
    <property type="entry name" value="VWA"/>
    <property type="match status" value="2"/>
</dbReference>
<feature type="domain" description="VWFA" evidence="3">
    <location>
        <begin position="664"/>
        <end position="840"/>
    </location>
</feature>
<feature type="transmembrane region" description="Helical" evidence="2">
    <location>
        <begin position="12"/>
        <end position="31"/>
    </location>
</feature>
<keyword evidence="2" id="KW-0472">Membrane</keyword>
<evidence type="ECO:0000313" key="5">
    <source>
        <dbReference type="Proteomes" id="UP000256977"/>
    </source>
</evidence>
<keyword evidence="2" id="KW-0812">Transmembrane</keyword>
<dbReference type="PANTHER" id="PTHR10579">
    <property type="entry name" value="CALCIUM-ACTIVATED CHLORIDE CHANNEL REGULATOR"/>
    <property type="match status" value="1"/>
</dbReference>
<dbReference type="EMBL" id="QRDZ01000062">
    <property type="protein sequence ID" value="RED51817.1"/>
    <property type="molecule type" value="Genomic_DNA"/>
</dbReference>
<dbReference type="PROSITE" id="PS50234">
    <property type="entry name" value="VWFA"/>
    <property type="match status" value="2"/>
</dbReference>
<feature type="compositionally biased region" description="Polar residues" evidence="1">
    <location>
        <begin position="44"/>
        <end position="59"/>
    </location>
</feature>
<dbReference type="OrthoDB" id="2480790at2"/>
<reference evidence="4 5" key="1">
    <citation type="submission" date="2018-07" db="EMBL/GenBank/DDBJ databases">
        <title>Genomic Encyclopedia of Type Strains, Phase III (KMG-III): the genomes of soil and plant-associated and newly described type strains.</title>
        <authorList>
            <person name="Whitman W."/>
        </authorList>
    </citation>
    <scope>NUCLEOTIDE SEQUENCE [LARGE SCALE GENOMIC DNA]</scope>
    <source>
        <strain evidence="4 5">CECT 7287</strain>
    </source>
</reference>
<proteinExistence type="predicted"/>
<dbReference type="InterPro" id="IPR051266">
    <property type="entry name" value="CLCR"/>
</dbReference>
<dbReference type="Gene3D" id="3.40.50.410">
    <property type="entry name" value="von Willebrand factor, type A domain"/>
    <property type="match status" value="2"/>
</dbReference>
<dbReference type="PANTHER" id="PTHR10579:SF43">
    <property type="entry name" value="ZINC FINGER (C3HC4-TYPE RING FINGER) FAMILY PROTEIN"/>
    <property type="match status" value="1"/>
</dbReference>
<evidence type="ECO:0000256" key="1">
    <source>
        <dbReference type="SAM" id="MobiDB-lite"/>
    </source>
</evidence>
<dbReference type="RefSeq" id="WP_116065899.1">
    <property type="nucleotide sequence ID" value="NZ_QRDZ01000062.1"/>
</dbReference>
<name>A0A3D9HQM0_9BACL</name>
<feature type="domain" description="VWFA" evidence="3">
    <location>
        <begin position="473"/>
        <end position="639"/>
    </location>
</feature>
<dbReference type="Proteomes" id="UP000256977">
    <property type="component" value="Unassembled WGS sequence"/>
</dbReference>
<dbReference type="InterPro" id="IPR036465">
    <property type="entry name" value="vWFA_dom_sf"/>
</dbReference>
<feature type="region of interest" description="Disordered" evidence="1">
    <location>
        <begin position="40"/>
        <end position="61"/>
    </location>
</feature>
<keyword evidence="5" id="KW-1185">Reference proteome</keyword>